<accession>F0IXK3</accession>
<dbReference type="Proteomes" id="UP000007100">
    <property type="component" value="Chromosome"/>
</dbReference>
<sequence>MSDRLLPYFNRELVAIRKLAGEFADAHPKIAGRLRLSPDAIDDPHVARLLDGVAYLSARVHQRLDDEFPELTDALLSALYPGFLAPVPSSAIVQFTPKADLQGGAEIDAGFAIETERVRGHPCRFRTAYPVTLWPVRIAQARLSGQPFVAPANPLAAGAASVLRIVVETMAPDMTFAKLGMDRLRLFLRGGPAIAPHLHEMLAAHVIGVALAEAPGDPAPVLLDPASVRPVGFADDEALLPWPARGFAGFRLLTEYFAFSDKFRFFDIDGLDRRTLVLDRNRLEIFIYFDRSMTELERALGTEHLALGCTPMVNIFPQRCEPIRLDQTETEYRVIPDARGVGAFEVWGITAVTQTDAAGNTAPWLPFYRVGRVEDSEVGGQYLEARRPAPVAVGGTETFIAPFGADFDAHAPGDKVLSVEAMCLNRDLPAALPFGGGHPVLTALSPHDGIAGIACLTPPGATLRPDLAERGAWRLISHLSLGHLSVVGGAEGAAALRDVLRLYDRAGTAETRGAIEALVAVTARPGTARVPGGRAGSFCRGLDIALEFESKAYHDNGLFLLGAVLERFLALHGTINSFVRTTLRLRGRIDPVKRFPPRAGYRTLL</sequence>
<proteinExistence type="predicted"/>
<dbReference type="InterPro" id="IPR010272">
    <property type="entry name" value="T6SS_TssF"/>
</dbReference>
<dbReference type="OrthoDB" id="9763676at2"/>
<dbReference type="RefSeq" id="WP_013641189.1">
    <property type="nucleotide sequence ID" value="NC_015186.1"/>
</dbReference>
<protein>
    <submittedName>
        <fullName evidence="1">Type VI secretion system family protein</fullName>
    </submittedName>
</protein>
<keyword evidence="2" id="KW-1185">Reference proteome</keyword>
<evidence type="ECO:0000313" key="1">
    <source>
        <dbReference type="EMBL" id="BAJ82768.1"/>
    </source>
</evidence>
<gene>
    <name evidence="1" type="ordered locus">ACMV_34210</name>
</gene>
<dbReference type="AlphaFoldDB" id="F0IXK3"/>
<name>F0IXK3_ACIMA</name>
<dbReference type="KEGG" id="amv:ACMV_34210"/>
<reference evidence="1 2" key="1">
    <citation type="submission" date="2010-12" db="EMBL/GenBank/DDBJ databases">
        <title>Whole genome sequence of Acidiphilium multivorum AIU301.</title>
        <authorList>
            <person name="Narita-Yamada S."/>
            <person name="Nakamura S."/>
            <person name="Ito N."/>
            <person name="Takarada H."/>
            <person name="Katano Y."/>
            <person name="Nakazawa H."/>
            <person name="Hosoyama A."/>
            <person name="Yamada R."/>
            <person name="Fujita N."/>
        </authorList>
    </citation>
    <scope>NUCLEOTIDE SEQUENCE [LARGE SCALE GENOMIC DNA]</scope>
    <source>
        <strain evidence="2">DSM 11245 / JCM 8867 / AIU301</strain>
    </source>
</reference>
<dbReference type="HOGENOM" id="CLU_028593_2_0_5"/>
<dbReference type="PANTHER" id="PTHR35370:SF1">
    <property type="entry name" value="TYPE VI SECRETION SYSTEM COMPONENT TSSF1"/>
    <property type="match status" value="1"/>
</dbReference>
<dbReference type="PIRSF" id="PIRSF028304">
    <property type="entry name" value="UCP028304"/>
    <property type="match status" value="1"/>
</dbReference>
<dbReference type="EMBL" id="AP012035">
    <property type="protein sequence ID" value="BAJ82768.1"/>
    <property type="molecule type" value="Genomic_DNA"/>
</dbReference>
<dbReference type="NCBIfam" id="TIGR03359">
    <property type="entry name" value="VI_chp_6"/>
    <property type="match status" value="1"/>
</dbReference>
<organism evidence="1 2">
    <name type="scientific">Acidiphilium multivorum (strain DSM 11245 / JCM 8867 / NBRC 100883 / AIU 301)</name>
    <dbReference type="NCBI Taxonomy" id="926570"/>
    <lineage>
        <taxon>Bacteria</taxon>
        <taxon>Pseudomonadati</taxon>
        <taxon>Pseudomonadota</taxon>
        <taxon>Alphaproteobacteria</taxon>
        <taxon>Acetobacterales</taxon>
        <taxon>Acidocellaceae</taxon>
        <taxon>Acidiphilium</taxon>
    </lineage>
</organism>
<dbReference type="Pfam" id="PF05947">
    <property type="entry name" value="T6SS_TssF"/>
    <property type="match status" value="1"/>
</dbReference>
<dbReference type="PANTHER" id="PTHR35370">
    <property type="entry name" value="CYTOPLASMIC PROTEIN-RELATED-RELATED"/>
    <property type="match status" value="1"/>
</dbReference>
<evidence type="ECO:0000313" key="2">
    <source>
        <dbReference type="Proteomes" id="UP000007100"/>
    </source>
</evidence>